<keyword evidence="1" id="KW-0862">Zinc</keyword>
<accession>A0A6A3M943</accession>
<proteinExistence type="predicted"/>
<dbReference type="Proteomes" id="UP000460718">
    <property type="component" value="Unassembled WGS sequence"/>
</dbReference>
<keyword evidence="1" id="KW-0479">Metal-binding</keyword>
<dbReference type="GO" id="GO:0003676">
    <property type="term" value="F:nucleic acid binding"/>
    <property type="evidence" value="ECO:0007669"/>
    <property type="project" value="InterPro"/>
</dbReference>
<dbReference type="PROSITE" id="PS50158">
    <property type="entry name" value="ZF_CCHC"/>
    <property type="match status" value="1"/>
</dbReference>
<dbReference type="GO" id="GO:0008270">
    <property type="term" value="F:zinc ion binding"/>
    <property type="evidence" value="ECO:0007669"/>
    <property type="project" value="UniProtKB-KW"/>
</dbReference>
<dbReference type="InterPro" id="IPR036875">
    <property type="entry name" value="Znf_CCHC_sf"/>
</dbReference>
<evidence type="ECO:0000256" key="1">
    <source>
        <dbReference type="PROSITE-ProRule" id="PRU00047"/>
    </source>
</evidence>
<dbReference type="AlphaFoldDB" id="A0A6A3M943"/>
<name>A0A6A3M943_9STRA</name>
<sequence length="354" mass="38449">MPEDEENINTLAGMLRAKYMTQRTGPEVVNLLNARRQMRGERLVEYAQSLREIGERGDVGEDRLVNAFLKGMSSNEGATHVRGHRPQTLAEAVNLAVPDVGEYGEGYGVGLETAMTRWDERETPSGVGPSRGPRRELATRSSLGWRGTTGVWLLDTGPCGTRRQSRLGTQISPAAGSKFRTASSDQVGARAKRHVVAGDPTAKRAAKTLKVEGNYGGGSPGAHGGSSNPAFATREARLMNQQRYLQQRGQPRREFTPRPGTECYYCGESGHFARYCELKAAGLNSSSATERERWRNGPVDDGKWPVEAEVEDEDGPENIEDDKYAPGLGVAKGALSVAKKTERDVSLGMAPSDE</sequence>
<dbReference type="Gene3D" id="4.10.60.10">
    <property type="entry name" value="Zinc finger, CCHC-type"/>
    <property type="match status" value="1"/>
</dbReference>
<evidence type="ECO:0000259" key="3">
    <source>
        <dbReference type="PROSITE" id="PS50158"/>
    </source>
</evidence>
<reference evidence="4 5" key="1">
    <citation type="submission" date="2018-09" db="EMBL/GenBank/DDBJ databases">
        <title>Genomic investigation of the strawberry pathogen Phytophthora fragariae indicates pathogenicity is determined by transcriptional variation in three key races.</title>
        <authorList>
            <person name="Adams T.M."/>
            <person name="Armitage A.D."/>
            <person name="Sobczyk M.K."/>
            <person name="Bates H.J."/>
            <person name="Dunwell J.M."/>
            <person name="Nellist C.F."/>
            <person name="Harrison R.J."/>
        </authorList>
    </citation>
    <scope>NUCLEOTIDE SEQUENCE [LARGE SCALE GENOMIC DNA]</scope>
    <source>
        <strain evidence="4 5">SCRP245</strain>
    </source>
</reference>
<comment type="caution">
    <text evidence="4">The sequence shown here is derived from an EMBL/GenBank/DDBJ whole genome shotgun (WGS) entry which is preliminary data.</text>
</comment>
<feature type="domain" description="CCHC-type" evidence="3">
    <location>
        <begin position="263"/>
        <end position="276"/>
    </location>
</feature>
<keyword evidence="1" id="KW-0863">Zinc-finger</keyword>
<evidence type="ECO:0000313" key="4">
    <source>
        <dbReference type="EMBL" id="KAE9024763.1"/>
    </source>
</evidence>
<organism evidence="4 5">
    <name type="scientific">Phytophthora fragariae</name>
    <dbReference type="NCBI Taxonomy" id="53985"/>
    <lineage>
        <taxon>Eukaryota</taxon>
        <taxon>Sar</taxon>
        <taxon>Stramenopiles</taxon>
        <taxon>Oomycota</taxon>
        <taxon>Peronosporomycetes</taxon>
        <taxon>Peronosporales</taxon>
        <taxon>Peronosporaceae</taxon>
        <taxon>Phytophthora</taxon>
    </lineage>
</organism>
<dbReference type="EMBL" id="QXFW01000110">
    <property type="protein sequence ID" value="KAE9024763.1"/>
    <property type="molecule type" value="Genomic_DNA"/>
</dbReference>
<evidence type="ECO:0000256" key="2">
    <source>
        <dbReference type="SAM" id="MobiDB-lite"/>
    </source>
</evidence>
<evidence type="ECO:0000313" key="5">
    <source>
        <dbReference type="Proteomes" id="UP000460718"/>
    </source>
</evidence>
<feature type="compositionally biased region" description="Acidic residues" evidence="2">
    <location>
        <begin position="308"/>
        <end position="320"/>
    </location>
</feature>
<gene>
    <name evidence="4" type="ORF">PF011_g3354</name>
</gene>
<dbReference type="InterPro" id="IPR001878">
    <property type="entry name" value="Znf_CCHC"/>
</dbReference>
<protein>
    <recommendedName>
        <fullName evidence="3">CCHC-type domain-containing protein</fullName>
    </recommendedName>
</protein>
<feature type="compositionally biased region" description="Basic and acidic residues" evidence="2">
    <location>
        <begin position="289"/>
        <end position="306"/>
    </location>
</feature>
<dbReference type="SUPFAM" id="SSF57756">
    <property type="entry name" value="Retrovirus zinc finger-like domains"/>
    <property type="match status" value="1"/>
</dbReference>
<feature type="region of interest" description="Disordered" evidence="2">
    <location>
        <begin position="286"/>
        <end position="325"/>
    </location>
</feature>